<accession>A0A6A6UT42</accession>
<organism evidence="1 2">
    <name type="scientific">Microthyrium microscopicum</name>
    <dbReference type="NCBI Taxonomy" id="703497"/>
    <lineage>
        <taxon>Eukaryota</taxon>
        <taxon>Fungi</taxon>
        <taxon>Dikarya</taxon>
        <taxon>Ascomycota</taxon>
        <taxon>Pezizomycotina</taxon>
        <taxon>Dothideomycetes</taxon>
        <taxon>Dothideomycetes incertae sedis</taxon>
        <taxon>Microthyriales</taxon>
        <taxon>Microthyriaceae</taxon>
        <taxon>Microthyrium</taxon>
    </lineage>
</organism>
<keyword evidence="2" id="KW-1185">Reference proteome</keyword>
<evidence type="ECO:0000313" key="2">
    <source>
        <dbReference type="Proteomes" id="UP000799302"/>
    </source>
</evidence>
<proteinExistence type="predicted"/>
<sequence length="202" mass="22949">MSDASTLASNFAKVIPLTRETACAIRNWNQTPYQYAPPNYTRLMDLFVRFLEEWAVAMGPNDTRQAAQRQLEACLNGKRSGKTLSVNNDLAVVIGLLELRGGWAAILKRFDRVVEKAEDDDTRRHTTVYQYRQGLPTVLQIVMVQLAVLEKMAFEVPEVCEQDFRPEYFRKLVLDISCELIEEELPAVVERPEEPAIATNGT</sequence>
<dbReference type="EMBL" id="MU004230">
    <property type="protein sequence ID" value="KAF2674653.1"/>
    <property type="molecule type" value="Genomic_DNA"/>
</dbReference>
<dbReference type="AlphaFoldDB" id="A0A6A6UT42"/>
<gene>
    <name evidence="1" type="ORF">BT63DRAFT_474383</name>
</gene>
<dbReference type="Proteomes" id="UP000799302">
    <property type="component" value="Unassembled WGS sequence"/>
</dbReference>
<protein>
    <submittedName>
        <fullName evidence="1">Uncharacterized protein</fullName>
    </submittedName>
</protein>
<name>A0A6A6UT42_9PEZI</name>
<evidence type="ECO:0000313" key="1">
    <source>
        <dbReference type="EMBL" id="KAF2674653.1"/>
    </source>
</evidence>
<reference evidence="1" key="1">
    <citation type="journal article" date="2020" name="Stud. Mycol.">
        <title>101 Dothideomycetes genomes: a test case for predicting lifestyles and emergence of pathogens.</title>
        <authorList>
            <person name="Haridas S."/>
            <person name="Albert R."/>
            <person name="Binder M."/>
            <person name="Bloem J."/>
            <person name="Labutti K."/>
            <person name="Salamov A."/>
            <person name="Andreopoulos B."/>
            <person name="Baker S."/>
            <person name="Barry K."/>
            <person name="Bills G."/>
            <person name="Bluhm B."/>
            <person name="Cannon C."/>
            <person name="Castanera R."/>
            <person name="Culley D."/>
            <person name="Daum C."/>
            <person name="Ezra D."/>
            <person name="Gonzalez J."/>
            <person name="Henrissat B."/>
            <person name="Kuo A."/>
            <person name="Liang C."/>
            <person name="Lipzen A."/>
            <person name="Lutzoni F."/>
            <person name="Magnuson J."/>
            <person name="Mondo S."/>
            <person name="Nolan M."/>
            <person name="Ohm R."/>
            <person name="Pangilinan J."/>
            <person name="Park H.-J."/>
            <person name="Ramirez L."/>
            <person name="Alfaro M."/>
            <person name="Sun H."/>
            <person name="Tritt A."/>
            <person name="Yoshinaga Y."/>
            <person name="Zwiers L.-H."/>
            <person name="Turgeon B."/>
            <person name="Goodwin S."/>
            <person name="Spatafora J."/>
            <person name="Crous P."/>
            <person name="Grigoriev I."/>
        </authorList>
    </citation>
    <scope>NUCLEOTIDE SEQUENCE</scope>
    <source>
        <strain evidence="1">CBS 115976</strain>
    </source>
</reference>